<name>A0A9P4H1H6_9PLEO</name>
<feature type="chain" id="PRO_5040167923" description="WSC domain-containing protein" evidence="1">
    <location>
        <begin position="28"/>
        <end position="458"/>
    </location>
</feature>
<organism evidence="2 3">
    <name type="scientific">Setomelanomma holmii</name>
    <dbReference type="NCBI Taxonomy" id="210430"/>
    <lineage>
        <taxon>Eukaryota</taxon>
        <taxon>Fungi</taxon>
        <taxon>Dikarya</taxon>
        <taxon>Ascomycota</taxon>
        <taxon>Pezizomycotina</taxon>
        <taxon>Dothideomycetes</taxon>
        <taxon>Pleosporomycetidae</taxon>
        <taxon>Pleosporales</taxon>
        <taxon>Pleosporineae</taxon>
        <taxon>Phaeosphaeriaceae</taxon>
        <taxon>Setomelanomma</taxon>
    </lineage>
</organism>
<keyword evidence="1" id="KW-0732">Signal</keyword>
<evidence type="ECO:0008006" key="4">
    <source>
        <dbReference type="Google" id="ProtNLM"/>
    </source>
</evidence>
<gene>
    <name evidence="2" type="ORF">EK21DRAFT_93109</name>
</gene>
<feature type="signal peptide" evidence="1">
    <location>
        <begin position="1"/>
        <end position="27"/>
    </location>
</feature>
<sequence length="458" mass="48244">MGRVIRRFLTTLPLVGIVAGRGNIVRAAPPDPSSSVVVTPLQSVVSSVGNTVDAATFGVTSVVGGLLDDTLDTVSNVLTDVGILSTTPLQVLDPLLLATLHPHPRDPKLRGWQYHGYFNPDVYLGVNGAATLKTPATTATMSARICINLCIADKKNFAIVKSGACYCATQPLAIDTACNKCTLPCPGTAGETTAAVSGGTCCCSSLAIDASLCAGDEECSRACTSNGDECCGGQSITGANLAVTYTIQVTASGALPIPSVTPVNTWNNWGCYWGGVCVAASVGVSYSYSYSYRYAMTLAGATTNAQSIRPSDAVASNLQTGHWVVASSTCTALIFHRIGQDTKSPLQMRLKIRFEISRLKITIFIGVSLDSDADNQTDLKPKQSSVGVVSTLRILSFVSVDRYKPMYATVVPLITNRDPTTASSGLSPKSNYSEMSATRVLNKLGATRLDRRGFLLDR</sequence>
<comment type="caution">
    <text evidence="2">The sequence shown here is derived from an EMBL/GenBank/DDBJ whole genome shotgun (WGS) entry which is preliminary data.</text>
</comment>
<reference evidence="2" key="1">
    <citation type="journal article" date="2020" name="Stud. Mycol.">
        <title>101 Dothideomycetes genomes: a test case for predicting lifestyles and emergence of pathogens.</title>
        <authorList>
            <person name="Haridas S."/>
            <person name="Albert R."/>
            <person name="Binder M."/>
            <person name="Bloem J."/>
            <person name="Labutti K."/>
            <person name="Salamov A."/>
            <person name="Andreopoulos B."/>
            <person name="Baker S."/>
            <person name="Barry K."/>
            <person name="Bills G."/>
            <person name="Bluhm B."/>
            <person name="Cannon C."/>
            <person name="Castanera R."/>
            <person name="Culley D."/>
            <person name="Daum C."/>
            <person name="Ezra D."/>
            <person name="Gonzalez J."/>
            <person name="Henrissat B."/>
            <person name="Kuo A."/>
            <person name="Liang C."/>
            <person name="Lipzen A."/>
            <person name="Lutzoni F."/>
            <person name="Magnuson J."/>
            <person name="Mondo S."/>
            <person name="Nolan M."/>
            <person name="Ohm R."/>
            <person name="Pangilinan J."/>
            <person name="Park H.-J."/>
            <person name="Ramirez L."/>
            <person name="Alfaro M."/>
            <person name="Sun H."/>
            <person name="Tritt A."/>
            <person name="Yoshinaga Y."/>
            <person name="Zwiers L.-H."/>
            <person name="Turgeon B."/>
            <person name="Goodwin S."/>
            <person name="Spatafora J."/>
            <person name="Crous P."/>
            <person name="Grigoriev I."/>
        </authorList>
    </citation>
    <scope>NUCLEOTIDE SEQUENCE</scope>
    <source>
        <strain evidence="2">CBS 110217</strain>
    </source>
</reference>
<dbReference type="AlphaFoldDB" id="A0A9P4H1H6"/>
<dbReference type="EMBL" id="ML978262">
    <property type="protein sequence ID" value="KAF2025569.1"/>
    <property type="molecule type" value="Genomic_DNA"/>
</dbReference>
<keyword evidence="3" id="KW-1185">Reference proteome</keyword>
<dbReference type="Proteomes" id="UP000799777">
    <property type="component" value="Unassembled WGS sequence"/>
</dbReference>
<dbReference type="OrthoDB" id="5985073at2759"/>
<evidence type="ECO:0000313" key="3">
    <source>
        <dbReference type="Proteomes" id="UP000799777"/>
    </source>
</evidence>
<protein>
    <recommendedName>
        <fullName evidence="4">WSC domain-containing protein</fullName>
    </recommendedName>
</protein>
<evidence type="ECO:0000313" key="2">
    <source>
        <dbReference type="EMBL" id="KAF2025569.1"/>
    </source>
</evidence>
<proteinExistence type="predicted"/>
<accession>A0A9P4H1H6</accession>
<evidence type="ECO:0000256" key="1">
    <source>
        <dbReference type="SAM" id="SignalP"/>
    </source>
</evidence>